<keyword evidence="3" id="KW-1185">Reference proteome</keyword>
<dbReference type="Proteomes" id="UP000828251">
    <property type="component" value="Unassembled WGS sequence"/>
</dbReference>
<sequence>MNLQEEGINEEGKTNKKNNNPVEILKPGKKSSWKRIEVAREITTQHGDFRIRKRKLEEIAFEKNNTKIFHEDAVKRMKHDDEALQLEAGTTLSAENLKQDFITHQNRSAAAKRSADQAQ</sequence>
<protein>
    <submittedName>
        <fullName evidence="2">Uncharacterized protein</fullName>
    </submittedName>
</protein>
<evidence type="ECO:0000313" key="2">
    <source>
        <dbReference type="EMBL" id="KAH1082868.1"/>
    </source>
</evidence>
<organism evidence="2 3">
    <name type="scientific">Gossypium stocksii</name>
    <dbReference type="NCBI Taxonomy" id="47602"/>
    <lineage>
        <taxon>Eukaryota</taxon>
        <taxon>Viridiplantae</taxon>
        <taxon>Streptophyta</taxon>
        <taxon>Embryophyta</taxon>
        <taxon>Tracheophyta</taxon>
        <taxon>Spermatophyta</taxon>
        <taxon>Magnoliopsida</taxon>
        <taxon>eudicotyledons</taxon>
        <taxon>Gunneridae</taxon>
        <taxon>Pentapetalae</taxon>
        <taxon>rosids</taxon>
        <taxon>malvids</taxon>
        <taxon>Malvales</taxon>
        <taxon>Malvaceae</taxon>
        <taxon>Malvoideae</taxon>
        <taxon>Gossypium</taxon>
    </lineage>
</organism>
<comment type="caution">
    <text evidence="2">The sequence shown here is derived from an EMBL/GenBank/DDBJ whole genome shotgun (WGS) entry which is preliminary data.</text>
</comment>
<reference evidence="2 3" key="1">
    <citation type="journal article" date="2021" name="Plant Biotechnol. J.">
        <title>Multi-omics assisted identification of the key and species-specific regulatory components of drought-tolerant mechanisms in Gossypium stocksii.</title>
        <authorList>
            <person name="Yu D."/>
            <person name="Ke L."/>
            <person name="Zhang D."/>
            <person name="Wu Y."/>
            <person name="Sun Y."/>
            <person name="Mei J."/>
            <person name="Sun J."/>
            <person name="Sun Y."/>
        </authorList>
    </citation>
    <scope>NUCLEOTIDE SEQUENCE [LARGE SCALE GENOMIC DNA]</scope>
    <source>
        <strain evidence="3">cv. E1</strain>
        <tissue evidence="2">Leaf</tissue>
    </source>
</reference>
<dbReference type="AlphaFoldDB" id="A0A9D4A2F8"/>
<proteinExistence type="predicted"/>
<feature type="region of interest" description="Disordered" evidence="1">
    <location>
        <begin position="1"/>
        <end position="28"/>
    </location>
</feature>
<evidence type="ECO:0000256" key="1">
    <source>
        <dbReference type="SAM" id="MobiDB-lite"/>
    </source>
</evidence>
<gene>
    <name evidence="2" type="ORF">J1N35_022629</name>
</gene>
<name>A0A9D4A2F8_9ROSI</name>
<evidence type="ECO:0000313" key="3">
    <source>
        <dbReference type="Proteomes" id="UP000828251"/>
    </source>
</evidence>
<dbReference type="EMBL" id="JAIQCV010000007">
    <property type="protein sequence ID" value="KAH1082868.1"/>
    <property type="molecule type" value="Genomic_DNA"/>
</dbReference>
<accession>A0A9D4A2F8</accession>